<proteinExistence type="predicted"/>
<dbReference type="Proteomes" id="UP000176834">
    <property type="component" value="Unassembled WGS sequence"/>
</dbReference>
<evidence type="ECO:0000313" key="1">
    <source>
        <dbReference type="EMBL" id="OGN07363.1"/>
    </source>
</evidence>
<organism evidence="1 2">
    <name type="scientific">Candidatus Yanofskybacteria bacterium RIFCSPHIGHO2_02_FULL_38_22b</name>
    <dbReference type="NCBI Taxonomy" id="1802673"/>
    <lineage>
        <taxon>Bacteria</taxon>
        <taxon>Candidatus Yanofskyibacteriota</taxon>
    </lineage>
</organism>
<comment type="caution">
    <text evidence="1">The sequence shown here is derived from an EMBL/GenBank/DDBJ whole genome shotgun (WGS) entry which is preliminary data.</text>
</comment>
<name>A0A1F8F2K7_9BACT</name>
<sequence>MEQIQPRSVREIRIIEEGEPCCGLHPDHRTNALLYNESGQIIAVGKGDNWLTAIGRLINGHPEQFNVSIKTIKPQSSRKAL</sequence>
<protein>
    <submittedName>
        <fullName evidence="1">Uncharacterized protein</fullName>
    </submittedName>
</protein>
<dbReference type="EMBL" id="MGJN01000007">
    <property type="protein sequence ID" value="OGN07363.1"/>
    <property type="molecule type" value="Genomic_DNA"/>
</dbReference>
<dbReference type="AlphaFoldDB" id="A0A1F8F2K7"/>
<gene>
    <name evidence="1" type="ORF">A3B86_01265</name>
</gene>
<reference evidence="1 2" key="1">
    <citation type="journal article" date="2016" name="Nat. Commun.">
        <title>Thousands of microbial genomes shed light on interconnected biogeochemical processes in an aquifer system.</title>
        <authorList>
            <person name="Anantharaman K."/>
            <person name="Brown C.T."/>
            <person name="Hug L.A."/>
            <person name="Sharon I."/>
            <person name="Castelle C.J."/>
            <person name="Probst A.J."/>
            <person name="Thomas B.C."/>
            <person name="Singh A."/>
            <person name="Wilkins M.J."/>
            <person name="Karaoz U."/>
            <person name="Brodie E.L."/>
            <person name="Williams K.H."/>
            <person name="Hubbard S.S."/>
            <person name="Banfield J.F."/>
        </authorList>
    </citation>
    <scope>NUCLEOTIDE SEQUENCE [LARGE SCALE GENOMIC DNA]</scope>
</reference>
<accession>A0A1F8F2K7</accession>
<evidence type="ECO:0000313" key="2">
    <source>
        <dbReference type="Proteomes" id="UP000176834"/>
    </source>
</evidence>